<dbReference type="PRINTS" id="PR01210">
    <property type="entry name" value="GGTRANSPTASE"/>
</dbReference>
<sequence length="530" mass="57507">MFDNLTSYPYASGRRVVMGKRHAAATSQPLATLAGMEMFWAGGNAVDAALAMAIALTVVEPTSNGIGSDAFAIVWEGKPHGLNASGKSSQSLQVSDYAGLATMPQFGWRSVTVPGAVSAWRSLWERWGKLPFEQLFAPAIRYAEEGFPVSPETARAWQTAEALFVPLNAPEFQSFKQVFFEGDRAPRAGEIWASPAHGATLREIASTGGESFYRGELANRMAAFADETGGILTATDLADHQPLWVEPISTDYRDLTLWEIPPNGQGIAALLALNILEGFDLSRYPRDSVESFHLQIESMKLAFADVHSHVSDADWLRVSAAELLDKSYAAQRRKRVSDRATIAYPHIRQGGTVYLATADQDLMVSFIQSNYEGFGSGILIPDTGIALHNRGMGFSLEPDHANCLAPNKRPFHTIIPGFLSQGDRPLGPLGVMGAHMQPQGHLQMMVNLRDYGMNPQAALDAPRWCYTTGRSVLLEQSVPRSLALGLSDRDHAVQVMAEARPFGKGQMILRQNGVLVAASEPRADGLALAG</sequence>
<comment type="caution">
    <text evidence="1">The sequence shown here is derived from an EMBL/GenBank/DDBJ whole genome shotgun (WGS) entry which is preliminary data.</text>
</comment>
<accession>A0A951Q8V5</accession>
<evidence type="ECO:0000313" key="2">
    <source>
        <dbReference type="Proteomes" id="UP000757435"/>
    </source>
</evidence>
<evidence type="ECO:0000313" key="1">
    <source>
        <dbReference type="EMBL" id="MBW4658015.1"/>
    </source>
</evidence>
<dbReference type="PANTHER" id="PTHR43881:SF1">
    <property type="entry name" value="GAMMA-GLUTAMYLTRANSPEPTIDASE (AFU_ORTHOLOGUE AFUA_4G13580)"/>
    <property type="match status" value="1"/>
</dbReference>
<dbReference type="InterPro" id="IPR029055">
    <property type="entry name" value="Ntn_hydrolases_N"/>
</dbReference>
<dbReference type="InterPro" id="IPR043138">
    <property type="entry name" value="GGT_lsub"/>
</dbReference>
<dbReference type="EMBL" id="JAHHHD010000003">
    <property type="protein sequence ID" value="MBW4658015.1"/>
    <property type="molecule type" value="Genomic_DNA"/>
</dbReference>
<protein>
    <submittedName>
        <fullName evidence="1">Gamma-glutamyltransferase family protein</fullName>
    </submittedName>
</protein>
<dbReference type="Gene3D" id="3.60.20.40">
    <property type="match status" value="1"/>
</dbReference>
<dbReference type="Proteomes" id="UP000757435">
    <property type="component" value="Unassembled WGS sequence"/>
</dbReference>
<proteinExistence type="predicted"/>
<organism evidence="1 2">
    <name type="scientific">Drouetiella hepatica Uher 2000/2452</name>
    <dbReference type="NCBI Taxonomy" id="904376"/>
    <lineage>
        <taxon>Bacteria</taxon>
        <taxon>Bacillati</taxon>
        <taxon>Cyanobacteriota</taxon>
        <taxon>Cyanophyceae</taxon>
        <taxon>Oculatellales</taxon>
        <taxon>Oculatellaceae</taxon>
        <taxon>Drouetiella</taxon>
    </lineage>
</organism>
<dbReference type="AlphaFoldDB" id="A0A951Q8V5"/>
<dbReference type="InterPro" id="IPR052896">
    <property type="entry name" value="GGT-like_enzyme"/>
</dbReference>
<reference evidence="1" key="1">
    <citation type="submission" date="2021-05" db="EMBL/GenBank/DDBJ databases">
        <authorList>
            <person name="Pietrasiak N."/>
            <person name="Ward R."/>
            <person name="Stajich J.E."/>
            <person name="Kurbessoian T."/>
        </authorList>
    </citation>
    <scope>NUCLEOTIDE SEQUENCE</scope>
    <source>
        <strain evidence="1">UHER 2000/2452</strain>
    </source>
</reference>
<dbReference type="SUPFAM" id="SSF56235">
    <property type="entry name" value="N-terminal nucleophile aminohydrolases (Ntn hydrolases)"/>
    <property type="match status" value="1"/>
</dbReference>
<reference evidence="1" key="2">
    <citation type="journal article" date="2022" name="Microbiol. Resour. Announc.">
        <title>Metagenome Sequencing to Explore Phylogenomics of Terrestrial Cyanobacteria.</title>
        <authorList>
            <person name="Ward R.D."/>
            <person name="Stajich J.E."/>
            <person name="Johansen J.R."/>
            <person name="Huntemann M."/>
            <person name="Clum A."/>
            <person name="Foster B."/>
            <person name="Foster B."/>
            <person name="Roux S."/>
            <person name="Palaniappan K."/>
            <person name="Varghese N."/>
            <person name="Mukherjee S."/>
            <person name="Reddy T.B.K."/>
            <person name="Daum C."/>
            <person name="Copeland A."/>
            <person name="Chen I.A."/>
            <person name="Ivanova N.N."/>
            <person name="Kyrpides N.C."/>
            <person name="Shapiro N."/>
            <person name="Eloe-Fadrosh E.A."/>
            <person name="Pietrasiak N."/>
        </authorList>
    </citation>
    <scope>NUCLEOTIDE SEQUENCE</scope>
    <source>
        <strain evidence="1">UHER 2000/2452</strain>
    </source>
</reference>
<dbReference type="Pfam" id="PF01019">
    <property type="entry name" value="G_glu_transpept"/>
    <property type="match status" value="1"/>
</dbReference>
<dbReference type="PANTHER" id="PTHR43881">
    <property type="entry name" value="GAMMA-GLUTAMYLTRANSPEPTIDASE (AFU_ORTHOLOGUE AFUA_4G13580)"/>
    <property type="match status" value="1"/>
</dbReference>
<name>A0A951Q8V5_9CYAN</name>
<dbReference type="InterPro" id="IPR043137">
    <property type="entry name" value="GGT_ssub_C"/>
</dbReference>
<dbReference type="Gene3D" id="1.10.246.130">
    <property type="match status" value="1"/>
</dbReference>
<gene>
    <name evidence="1" type="ORF">KME15_05035</name>
</gene>